<name>A0ACC1XUL2_MELAZ</name>
<protein>
    <submittedName>
        <fullName evidence="1">Transcription factor bHLH18</fullName>
    </submittedName>
</protein>
<dbReference type="EMBL" id="CM051400">
    <property type="protein sequence ID" value="KAJ4714638.1"/>
    <property type="molecule type" value="Genomic_DNA"/>
</dbReference>
<dbReference type="Proteomes" id="UP001164539">
    <property type="component" value="Chromosome 7"/>
</dbReference>
<comment type="caution">
    <text evidence="1">The sequence shown here is derived from an EMBL/GenBank/DDBJ whole genome shotgun (WGS) entry which is preliminary data.</text>
</comment>
<keyword evidence="2" id="KW-1185">Reference proteome</keyword>
<proteinExistence type="predicted"/>
<accession>A0ACC1XUL2</accession>
<organism evidence="1 2">
    <name type="scientific">Melia azedarach</name>
    <name type="common">Chinaberry tree</name>
    <dbReference type="NCBI Taxonomy" id="155640"/>
    <lineage>
        <taxon>Eukaryota</taxon>
        <taxon>Viridiplantae</taxon>
        <taxon>Streptophyta</taxon>
        <taxon>Embryophyta</taxon>
        <taxon>Tracheophyta</taxon>
        <taxon>Spermatophyta</taxon>
        <taxon>Magnoliopsida</taxon>
        <taxon>eudicotyledons</taxon>
        <taxon>Gunneridae</taxon>
        <taxon>Pentapetalae</taxon>
        <taxon>rosids</taxon>
        <taxon>malvids</taxon>
        <taxon>Sapindales</taxon>
        <taxon>Meliaceae</taxon>
        <taxon>Melia</taxon>
    </lineage>
</organism>
<reference evidence="1 2" key="1">
    <citation type="journal article" date="2023" name="Science">
        <title>Complex scaffold remodeling in plant triterpene biosynthesis.</title>
        <authorList>
            <person name="De La Pena R."/>
            <person name="Hodgson H."/>
            <person name="Liu J.C."/>
            <person name="Stephenson M.J."/>
            <person name="Martin A.C."/>
            <person name="Owen C."/>
            <person name="Harkess A."/>
            <person name="Leebens-Mack J."/>
            <person name="Jimenez L.E."/>
            <person name="Osbourn A."/>
            <person name="Sattely E.S."/>
        </authorList>
    </citation>
    <scope>NUCLEOTIDE SEQUENCE [LARGE SCALE GENOMIC DNA]</scope>
    <source>
        <strain evidence="2">cv. JPN11</strain>
        <tissue evidence="1">Leaf</tissue>
    </source>
</reference>
<evidence type="ECO:0000313" key="2">
    <source>
        <dbReference type="Proteomes" id="UP001164539"/>
    </source>
</evidence>
<gene>
    <name evidence="1" type="ORF">OWV82_013093</name>
</gene>
<sequence>MEESTIFNYDQYHLYSSDYSLDWLNFQSFHESHDYPQNIFQSRDSGVERPAKQQKRNSNWKSCNPEASLSSSSRILTFEESESSQASFQKVYGLGCAMNTKREGGSQGNYINSSSSISLQGLYYSPENVQETKRISPMTKTTLHAEDHVIAERKRREKLNQQLIALSALIPGLKRKDKVSVLGDAFKYVKQLQERVKALEEQAAKKTMETMILVKKSQLCTDDETTSSDDNCNSEYDQYLLKIEAKVSNRDVLVRIHCEKNKGCIVNILSEIEKLQLIVVNSNVLPLGKSTLDITVVAQMDIEFAMTAMDLVKNLRLALLKLV</sequence>
<evidence type="ECO:0000313" key="1">
    <source>
        <dbReference type="EMBL" id="KAJ4714638.1"/>
    </source>
</evidence>